<evidence type="ECO:0000313" key="2">
    <source>
        <dbReference type="EMBL" id="EDN80674.1"/>
    </source>
</evidence>
<accession>A7BBV0</accession>
<evidence type="ECO:0000313" key="3">
    <source>
        <dbReference type="Proteomes" id="UP000003553"/>
    </source>
</evidence>
<dbReference type="EMBL" id="AAYI02000004">
    <property type="protein sequence ID" value="EDN80674.1"/>
    <property type="molecule type" value="Genomic_DNA"/>
</dbReference>
<reference evidence="2" key="1">
    <citation type="submission" date="2007-04" db="EMBL/GenBank/DDBJ databases">
        <authorList>
            <person name="Fulton L."/>
            <person name="Clifton S."/>
            <person name="Fulton B."/>
            <person name="Xu J."/>
            <person name="Minx P."/>
            <person name="Pepin K.H."/>
            <person name="Johnson M."/>
            <person name="Thiruvilangam P."/>
            <person name="Bhonagiri V."/>
            <person name="Nash W.E."/>
            <person name="Mardis E.R."/>
            <person name="Wilson R.K."/>
        </authorList>
    </citation>
    <scope>NUCLEOTIDE SEQUENCE [LARGE SCALE GENOMIC DNA]</scope>
    <source>
        <strain evidence="2">ATCC 17982</strain>
    </source>
</reference>
<dbReference type="HOGENOM" id="CLU_2044687_0_0_11"/>
<name>A7BBV0_9ACTO</name>
<keyword evidence="3" id="KW-1185">Reference proteome</keyword>
<gene>
    <name evidence="2" type="ORF">ACTODO_01121</name>
</gene>
<evidence type="ECO:0000256" key="1">
    <source>
        <dbReference type="SAM" id="MobiDB-lite"/>
    </source>
</evidence>
<dbReference type="Proteomes" id="UP000003553">
    <property type="component" value="Unassembled WGS sequence"/>
</dbReference>
<reference evidence="2" key="2">
    <citation type="submission" date="2015-05" db="EMBL/GenBank/DDBJ databases">
        <title>Draft genome sequence of Actinomyces odontolyticus (ATCC 17982).</title>
        <authorList>
            <person name="Sudarsanam P."/>
            <person name="Ley R."/>
            <person name="Guruge J."/>
            <person name="Turnbaugh P.J."/>
            <person name="Mahowald M."/>
            <person name="Liep D."/>
            <person name="Gordon J."/>
        </authorList>
    </citation>
    <scope>NUCLEOTIDE SEQUENCE</scope>
    <source>
        <strain evidence="2">ATCC 17982</strain>
    </source>
</reference>
<protein>
    <submittedName>
        <fullName evidence="2">Uncharacterized protein</fullName>
    </submittedName>
</protein>
<organism evidence="2 3">
    <name type="scientific">Schaalia dentiphila ATCC 17982</name>
    <dbReference type="NCBI Taxonomy" id="411466"/>
    <lineage>
        <taxon>Bacteria</taxon>
        <taxon>Bacillati</taxon>
        <taxon>Actinomycetota</taxon>
        <taxon>Actinomycetes</taxon>
        <taxon>Actinomycetales</taxon>
        <taxon>Actinomycetaceae</taxon>
        <taxon>Schaalia</taxon>
        <taxon>Schaalia dentiphila</taxon>
    </lineage>
</organism>
<dbReference type="eggNOG" id="COG1404">
    <property type="taxonomic scope" value="Bacteria"/>
</dbReference>
<sequence length="120" mass="13050">MARQKWPDATSNQLLQLLVHTTVNPDGGWNQYTGYGVASPATMLNTDPSQYPDVNPLADKGGRSSPTPEEIAQYVDGLVPPAEIVFDNSYTYRGLDESVVGATTNPYPTHLGTSPRYHAK</sequence>
<comment type="caution">
    <text evidence="2">The sequence shown here is derived from an EMBL/GenBank/DDBJ whole genome shotgun (WGS) entry which is preliminary data.</text>
</comment>
<proteinExistence type="predicted"/>
<dbReference type="AlphaFoldDB" id="A7BBV0"/>
<feature type="region of interest" description="Disordered" evidence="1">
    <location>
        <begin position="101"/>
        <end position="120"/>
    </location>
</feature>